<dbReference type="Proteomes" id="UP001279734">
    <property type="component" value="Unassembled WGS sequence"/>
</dbReference>
<dbReference type="EMBL" id="BSYO01000008">
    <property type="protein sequence ID" value="GMH08525.1"/>
    <property type="molecule type" value="Genomic_DNA"/>
</dbReference>
<proteinExistence type="predicted"/>
<reference evidence="1" key="1">
    <citation type="submission" date="2023-05" db="EMBL/GenBank/DDBJ databases">
        <title>Nepenthes gracilis genome sequencing.</title>
        <authorList>
            <person name="Fukushima K."/>
        </authorList>
    </citation>
    <scope>NUCLEOTIDE SEQUENCE</scope>
    <source>
        <strain evidence="1">SING2019-196</strain>
    </source>
</reference>
<keyword evidence="2" id="KW-1185">Reference proteome</keyword>
<evidence type="ECO:0000313" key="2">
    <source>
        <dbReference type="Proteomes" id="UP001279734"/>
    </source>
</evidence>
<evidence type="ECO:0000313" key="1">
    <source>
        <dbReference type="EMBL" id="GMH08525.1"/>
    </source>
</evidence>
<dbReference type="AlphaFoldDB" id="A0AAD3SCB5"/>
<sequence length="82" mass="9090">MALGANFSVIALTGLETFWFSEHGAMDRGLDCDSLLKMDAEDGRSAGQLVDRQKGLMAHNGRWWCPNADQCADRKNMGRSTR</sequence>
<accession>A0AAD3SCB5</accession>
<protein>
    <submittedName>
        <fullName evidence="1">Uncharacterized protein</fullName>
    </submittedName>
</protein>
<comment type="caution">
    <text evidence="1">The sequence shown here is derived from an EMBL/GenBank/DDBJ whole genome shotgun (WGS) entry which is preliminary data.</text>
</comment>
<gene>
    <name evidence="1" type="ORF">Nepgr_010365</name>
</gene>
<name>A0AAD3SCB5_NEPGR</name>
<organism evidence="1 2">
    <name type="scientific">Nepenthes gracilis</name>
    <name type="common">Slender pitcher plant</name>
    <dbReference type="NCBI Taxonomy" id="150966"/>
    <lineage>
        <taxon>Eukaryota</taxon>
        <taxon>Viridiplantae</taxon>
        <taxon>Streptophyta</taxon>
        <taxon>Embryophyta</taxon>
        <taxon>Tracheophyta</taxon>
        <taxon>Spermatophyta</taxon>
        <taxon>Magnoliopsida</taxon>
        <taxon>eudicotyledons</taxon>
        <taxon>Gunneridae</taxon>
        <taxon>Pentapetalae</taxon>
        <taxon>Caryophyllales</taxon>
        <taxon>Nepenthaceae</taxon>
        <taxon>Nepenthes</taxon>
    </lineage>
</organism>